<keyword evidence="1" id="KW-0472">Membrane</keyword>
<keyword evidence="1" id="KW-1133">Transmembrane helix</keyword>
<dbReference type="Proteomes" id="UP000001542">
    <property type="component" value="Unassembled WGS sequence"/>
</dbReference>
<gene>
    <name evidence="2" type="ORF">TVAG_004790</name>
</gene>
<protein>
    <submittedName>
        <fullName evidence="2">Uncharacterized protein</fullName>
    </submittedName>
</protein>
<sequence>MRFPKLCYDWTNSIHVLYNNSRRYYETSRETTPNIEFYSSTYPEYFVGYIEVINKSCEPSLNVEDKVEEKEEENITNSQCNDSQILFNEENGKKRSLYNIEIGLIVISFLFIGTIICLIFTIYSYMKRKDIDETESIQEMNIEEVTIIHPNEIDGFTFDNPLFTQSIEKDDPFKHDFEEDNTIKENFYLGNDIDEVSEN</sequence>
<feature type="transmembrane region" description="Helical" evidence="1">
    <location>
        <begin position="102"/>
        <end position="126"/>
    </location>
</feature>
<evidence type="ECO:0000313" key="2">
    <source>
        <dbReference type="EMBL" id="EAY16448.1"/>
    </source>
</evidence>
<dbReference type="InParanoid" id="A2DT41"/>
<reference evidence="2" key="2">
    <citation type="journal article" date="2007" name="Science">
        <title>Draft genome sequence of the sexually transmitted pathogen Trichomonas vaginalis.</title>
        <authorList>
            <person name="Carlton J.M."/>
            <person name="Hirt R.P."/>
            <person name="Silva J.C."/>
            <person name="Delcher A.L."/>
            <person name="Schatz M."/>
            <person name="Zhao Q."/>
            <person name="Wortman J.R."/>
            <person name="Bidwell S.L."/>
            <person name="Alsmark U.C.M."/>
            <person name="Besteiro S."/>
            <person name="Sicheritz-Ponten T."/>
            <person name="Noel C.J."/>
            <person name="Dacks J.B."/>
            <person name="Foster P.G."/>
            <person name="Simillion C."/>
            <person name="Van de Peer Y."/>
            <person name="Miranda-Saavedra D."/>
            <person name="Barton G.J."/>
            <person name="Westrop G.D."/>
            <person name="Mueller S."/>
            <person name="Dessi D."/>
            <person name="Fiori P.L."/>
            <person name="Ren Q."/>
            <person name="Paulsen I."/>
            <person name="Zhang H."/>
            <person name="Bastida-Corcuera F.D."/>
            <person name="Simoes-Barbosa A."/>
            <person name="Brown M.T."/>
            <person name="Hayes R.D."/>
            <person name="Mukherjee M."/>
            <person name="Okumura C.Y."/>
            <person name="Schneider R."/>
            <person name="Smith A.J."/>
            <person name="Vanacova S."/>
            <person name="Villalvazo M."/>
            <person name="Haas B.J."/>
            <person name="Pertea M."/>
            <person name="Feldblyum T.V."/>
            <person name="Utterback T.R."/>
            <person name="Shu C.L."/>
            <person name="Osoegawa K."/>
            <person name="de Jong P.J."/>
            <person name="Hrdy I."/>
            <person name="Horvathova L."/>
            <person name="Zubacova Z."/>
            <person name="Dolezal P."/>
            <person name="Malik S.B."/>
            <person name="Logsdon J.M. Jr."/>
            <person name="Henze K."/>
            <person name="Gupta A."/>
            <person name="Wang C.C."/>
            <person name="Dunne R.L."/>
            <person name="Upcroft J.A."/>
            <person name="Upcroft P."/>
            <person name="White O."/>
            <person name="Salzberg S.L."/>
            <person name="Tang P."/>
            <person name="Chiu C.-H."/>
            <person name="Lee Y.-S."/>
            <person name="Embley T.M."/>
            <person name="Coombs G.H."/>
            <person name="Mottram J.C."/>
            <person name="Tachezy J."/>
            <person name="Fraser-Liggett C.M."/>
            <person name="Johnson P.J."/>
        </authorList>
    </citation>
    <scope>NUCLEOTIDE SEQUENCE [LARGE SCALE GENOMIC DNA]</scope>
    <source>
        <strain evidence="2">G3</strain>
    </source>
</reference>
<name>A2DT41_TRIV3</name>
<reference evidence="2" key="1">
    <citation type="submission" date="2006-10" db="EMBL/GenBank/DDBJ databases">
        <authorList>
            <person name="Amadeo P."/>
            <person name="Zhao Q."/>
            <person name="Wortman J."/>
            <person name="Fraser-Liggett C."/>
            <person name="Carlton J."/>
        </authorList>
    </citation>
    <scope>NUCLEOTIDE SEQUENCE</scope>
    <source>
        <strain evidence="2">G3</strain>
    </source>
</reference>
<dbReference type="AlphaFoldDB" id="A2DT41"/>
<keyword evidence="3" id="KW-1185">Reference proteome</keyword>
<proteinExistence type="predicted"/>
<evidence type="ECO:0000313" key="3">
    <source>
        <dbReference type="Proteomes" id="UP000001542"/>
    </source>
</evidence>
<dbReference type="RefSeq" id="XP_001328671.1">
    <property type="nucleotide sequence ID" value="XM_001328636.1"/>
</dbReference>
<organism evidence="2 3">
    <name type="scientific">Trichomonas vaginalis (strain ATCC PRA-98 / G3)</name>
    <dbReference type="NCBI Taxonomy" id="412133"/>
    <lineage>
        <taxon>Eukaryota</taxon>
        <taxon>Metamonada</taxon>
        <taxon>Parabasalia</taxon>
        <taxon>Trichomonadida</taxon>
        <taxon>Trichomonadidae</taxon>
        <taxon>Trichomonas</taxon>
    </lineage>
</organism>
<evidence type="ECO:0000256" key="1">
    <source>
        <dbReference type="SAM" id="Phobius"/>
    </source>
</evidence>
<dbReference type="VEuPathDB" id="TrichDB:TVAG_004790"/>
<dbReference type="VEuPathDB" id="TrichDB:TVAGG3_0648670"/>
<keyword evidence="1" id="KW-0812">Transmembrane</keyword>
<dbReference type="KEGG" id="tva:4774458"/>
<dbReference type="EMBL" id="DS113242">
    <property type="protein sequence ID" value="EAY16448.1"/>
    <property type="molecule type" value="Genomic_DNA"/>
</dbReference>
<accession>A2DT41</accession>